<dbReference type="EMBL" id="FN649751">
    <property type="protein sequence ID" value="CBN77762.1"/>
    <property type="molecule type" value="Genomic_DNA"/>
</dbReference>
<accession>D8LRK1</accession>
<dbReference type="EMBL" id="FN648916">
    <property type="protein sequence ID" value="CBN77762.1"/>
    <property type="molecule type" value="Genomic_DNA"/>
</dbReference>
<gene>
    <name evidence="2" type="ORF">Esi_0069_0015</name>
</gene>
<dbReference type="InParanoid" id="D8LRK1"/>
<name>D8LRK1_ECTSI</name>
<evidence type="ECO:0000256" key="1">
    <source>
        <dbReference type="SAM" id="Phobius"/>
    </source>
</evidence>
<dbReference type="AlphaFoldDB" id="D8LRK1"/>
<evidence type="ECO:0000313" key="2">
    <source>
        <dbReference type="EMBL" id="CBN77762.1"/>
    </source>
</evidence>
<keyword evidence="1" id="KW-1133">Transmembrane helix</keyword>
<feature type="transmembrane region" description="Helical" evidence="1">
    <location>
        <begin position="79"/>
        <end position="101"/>
    </location>
</feature>
<feature type="transmembrane region" description="Helical" evidence="1">
    <location>
        <begin position="35"/>
        <end position="58"/>
    </location>
</feature>
<organism evidence="2 3">
    <name type="scientific">Ectocarpus siliculosus</name>
    <name type="common">Brown alga</name>
    <name type="synonym">Conferva siliculosa</name>
    <dbReference type="NCBI Taxonomy" id="2880"/>
    <lineage>
        <taxon>Eukaryota</taxon>
        <taxon>Sar</taxon>
        <taxon>Stramenopiles</taxon>
        <taxon>Ochrophyta</taxon>
        <taxon>PX clade</taxon>
        <taxon>Phaeophyceae</taxon>
        <taxon>Ectocarpales</taxon>
        <taxon>Ectocarpaceae</taxon>
        <taxon>Ectocarpus</taxon>
    </lineage>
</organism>
<proteinExistence type="predicted"/>
<dbReference type="Proteomes" id="UP000002630">
    <property type="component" value="Linkage Group LG26"/>
</dbReference>
<sequence length="248" mass="27973">MAAPMDSAEGGSDYYDSGDEQGNDLGDVMKENPSLWAMFIMAYLVVWVQGLAFSSTCFNRSRFYRGGLCMQGHNPISRMIFVPFLVLVVVPAFGIFTAPVMTCWSLCRVCFLLGRVDCDFPAGWLMRPPQRRRHLSNFPSGRERRWKRRGWLVMLRARHQIFLAQLQQNDSQPWLCKRKLRDLCGITRVMTADDPLATAGNEPSVGAQGIADIELNEQGTYDQEFAQAVVSVAGIMEEGIFRGITLYL</sequence>
<evidence type="ECO:0000313" key="3">
    <source>
        <dbReference type="Proteomes" id="UP000002630"/>
    </source>
</evidence>
<keyword evidence="1" id="KW-0472">Membrane</keyword>
<keyword evidence="3" id="KW-1185">Reference proteome</keyword>
<reference evidence="2 3" key="1">
    <citation type="journal article" date="2010" name="Nature">
        <title>The Ectocarpus genome and the independent evolution of multicellularity in brown algae.</title>
        <authorList>
            <person name="Cock J.M."/>
            <person name="Sterck L."/>
            <person name="Rouze P."/>
            <person name="Scornet D."/>
            <person name="Allen A.E."/>
            <person name="Amoutzias G."/>
            <person name="Anthouard V."/>
            <person name="Artiguenave F."/>
            <person name="Aury J.M."/>
            <person name="Badger J.H."/>
            <person name="Beszteri B."/>
            <person name="Billiau K."/>
            <person name="Bonnet E."/>
            <person name="Bothwell J.H."/>
            <person name="Bowler C."/>
            <person name="Boyen C."/>
            <person name="Brownlee C."/>
            <person name="Carrano C.J."/>
            <person name="Charrier B."/>
            <person name="Cho G.Y."/>
            <person name="Coelho S.M."/>
            <person name="Collen J."/>
            <person name="Corre E."/>
            <person name="Da Silva C."/>
            <person name="Delage L."/>
            <person name="Delaroque N."/>
            <person name="Dittami S.M."/>
            <person name="Doulbeau S."/>
            <person name="Elias M."/>
            <person name="Farnham G."/>
            <person name="Gachon C.M."/>
            <person name="Gschloessl B."/>
            <person name="Heesch S."/>
            <person name="Jabbari K."/>
            <person name="Jubin C."/>
            <person name="Kawai H."/>
            <person name="Kimura K."/>
            <person name="Kloareg B."/>
            <person name="Kupper F.C."/>
            <person name="Lang D."/>
            <person name="Le Bail A."/>
            <person name="Leblanc C."/>
            <person name="Lerouge P."/>
            <person name="Lohr M."/>
            <person name="Lopez P.J."/>
            <person name="Martens C."/>
            <person name="Maumus F."/>
            <person name="Michel G."/>
            <person name="Miranda-Saavedra D."/>
            <person name="Morales J."/>
            <person name="Moreau H."/>
            <person name="Motomura T."/>
            <person name="Nagasato C."/>
            <person name="Napoli C.A."/>
            <person name="Nelson D.R."/>
            <person name="Nyvall-Collen P."/>
            <person name="Peters A.F."/>
            <person name="Pommier C."/>
            <person name="Potin P."/>
            <person name="Poulain J."/>
            <person name="Quesneville H."/>
            <person name="Read B."/>
            <person name="Rensing S.A."/>
            <person name="Ritter A."/>
            <person name="Rousvoal S."/>
            <person name="Samanta M."/>
            <person name="Samson G."/>
            <person name="Schroeder D.C."/>
            <person name="Segurens B."/>
            <person name="Strittmatter M."/>
            <person name="Tonon T."/>
            <person name="Tregear J.W."/>
            <person name="Valentin K."/>
            <person name="von Dassow P."/>
            <person name="Yamagishi T."/>
            <person name="Van de Peer Y."/>
            <person name="Wincker P."/>
        </authorList>
    </citation>
    <scope>NUCLEOTIDE SEQUENCE [LARGE SCALE GENOMIC DNA]</scope>
    <source>
        <strain evidence="3">Ec32 / CCAP1310/4</strain>
    </source>
</reference>
<dbReference type="OrthoDB" id="10415440at2759"/>
<protein>
    <submittedName>
        <fullName evidence="2">Uncharacterized protein</fullName>
    </submittedName>
</protein>
<keyword evidence="1" id="KW-0812">Transmembrane</keyword>